<feature type="compositionally biased region" description="Gly residues" evidence="1">
    <location>
        <begin position="232"/>
        <end position="253"/>
    </location>
</feature>
<dbReference type="GO" id="GO:0035196">
    <property type="term" value="P:miRNA processing"/>
    <property type="evidence" value="ECO:0007669"/>
    <property type="project" value="InterPro"/>
</dbReference>
<accession>A0AAN7JRQ5</accession>
<evidence type="ECO:0000313" key="3">
    <source>
        <dbReference type="Proteomes" id="UP001345219"/>
    </source>
</evidence>
<protein>
    <submittedName>
        <fullName evidence="2">Uncharacterized protein</fullName>
    </submittedName>
</protein>
<feature type="compositionally biased region" description="Polar residues" evidence="1">
    <location>
        <begin position="199"/>
        <end position="216"/>
    </location>
</feature>
<dbReference type="InterPro" id="IPR039292">
    <property type="entry name" value="SICKLE"/>
</dbReference>
<comment type="caution">
    <text evidence="2">The sequence shown here is derived from an EMBL/GenBank/DDBJ whole genome shotgun (WGS) entry which is preliminary data.</text>
</comment>
<evidence type="ECO:0000256" key="1">
    <source>
        <dbReference type="SAM" id="MobiDB-lite"/>
    </source>
</evidence>
<dbReference type="PANTHER" id="PTHR36054">
    <property type="entry name" value="PROTEIN SICKLE"/>
    <property type="match status" value="1"/>
</dbReference>
<sequence>MEESEKRKERIRAMRMEAARAESSNYSEVLPGPGSLENPFAEAPGPLFVQEEPCSAPRFDYYTDPMSAFSGNKRRNTIGNDTQHNYPAPNHFTYPPGPLPSVSGRRNLETSSPSHANQWQTSYSPCHAMYQPHTPHAQFQGQGMSALPPPPPMSGGVRPRAWNGPNFHHQYTNASGGGDIHNPNFVQGSPIFSPRHGNPNWQGNNPPTVGPGTSSGRGRAHGSMSGGSPSFRGGGRGIGFHGRGGGYGTGEPRGTGQFYHGSMIEDPWKDMVPVIWTPIGAPSTSSWMPESIRSKKPRVTESSNKFGGLNLAEFLAANFEGAASETDSTRDT</sequence>
<dbReference type="PANTHER" id="PTHR36054:SF2">
    <property type="entry name" value="PROTEIN SICKLE"/>
    <property type="match status" value="1"/>
</dbReference>
<feature type="region of interest" description="Disordered" evidence="1">
    <location>
        <begin position="72"/>
        <end position="254"/>
    </location>
</feature>
<reference evidence="2 3" key="1">
    <citation type="journal article" date="2023" name="Hortic Res">
        <title>Pangenome of water caltrop reveals structural variations and asymmetric subgenome divergence after allopolyploidization.</title>
        <authorList>
            <person name="Zhang X."/>
            <person name="Chen Y."/>
            <person name="Wang L."/>
            <person name="Yuan Y."/>
            <person name="Fang M."/>
            <person name="Shi L."/>
            <person name="Lu R."/>
            <person name="Comes H.P."/>
            <person name="Ma Y."/>
            <person name="Chen Y."/>
            <person name="Huang G."/>
            <person name="Zhou Y."/>
            <person name="Zheng Z."/>
            <person name="Qiu Y."/>
        </authorList>
    </citation>
    <scope>NUCLEOTIDE SEQUENCE [LARGE SCALE GENOMIC DNA]</scope>
    <source>
        <tissue evidence="2">Roots</tissue>
    </source>
</reference>
<name>A0AAN7JRQ5_9MYRT</name>
<gene>
    <name evidence="2" type="ORF">SAY87_020620</name>
</gene>
<proteinExistence type="predicted"/>
<organism evidence="2 3">
    <name type="scientific">Trapa incisa</name>
    <dbReference type="NCBI Taxonomy" id="236973"/>
    <lineage>
        <taxon>Eukaryota</taxon>
        <taxon>Viridiplantae</taxon>
        <taxon>Streptophyta</taxon>
        <taxon>Embryophyta</taxon>
        <taxon>Tracheophyta</taxon>
        <taxon>Spermatophyta</taxon>
        <taxon>Magnoliopsida</taxon>
        <taxon>eudicotyledons</taxon>
        <taxon>Gunneridae</taxon>
        <taxon>Pentapetalae</taxon>
        <taxon>rosids</taxon>
        <taxon>malvids</taxon>
        <taxon>Myrtales</taxon>
        <taxon>Lythraceae</taxon>
        <taxon>Trapa</taxon>
    </lineage>
</organism>
<dbReference type="Proteomes" id="UP001345219">
    <property type="component" value="Chromosome 16"/>
</dbReference>
<feature type="region of interest" description="Disordered" evidence="1">
    <location>
        <begin position="283"/>
        <end position="304"/>
    </location>
</feature>
<dbReference type="AlphaFoldDB" id="A0AAN7JRQ5"/>
<dbReference type="EMBL" id="JAXIOK010000016">
    <property type="protein sequence ID" value="KAK4751822.1"/>
    <property type="molecule type" value="Genomic_DNA"/>
</dbReference>
<keyword evidence="3" id="KW-1185">Reference proteome</keyword>
<feature type="compositionally biased region" description="Low complexity" evidence="1">
    <location>
        <begin position="222"/>
        <end position="231"/>
    </location>
</feature>
<dbReference type="GO" id="GO:0000398">
    <property type="term" value="P:mRNA splicing, via spliceosome"/>
    <property type="evidence" value="ECO:0007669"/>
    <property type="project" value="InterPro"/>
</dbReference>
<feature type="compositionally biased region" description="Polar residues" evidence="1">
    <location>
        <begin position="109"/>
        <end position="124"/>
    </location>
</feature>
<feature type="region of interest" description="Disordered" evidence="1">
    <location>
        <begin position="17"/>
        <end position="44"/>
    </location>
</feature>
<evidence type="ECO:0000313" key="2">
    <source>
        <dbReference type="EMBL" id="KAK4751822.1"/>
    </source>
</evidence>